<dbReference type="RefSeq" id="WP_014182341.1">
    <property type="nucleotide sequence ID" value="NC_016582.1"/>
</dbReference>
<dbReference type="Gene3D" id="2.60.120.200">
    <property type="match status" value="1"/>
</dbReference>
<keyword evidence="3" id="KW-1185">Reference proteome</keyword>
<reference evidence="2 3" key="1">
    <citation type="journal article" date="2010" name="J. Bacteriol.">
        <title>Genome sequence of the milbemycin-producing bacterium Streptomyces bingchenggensis.</title>
        <authorList>
            <person name="Wang X.J."/>
            <person name="Yan Y.J."/>
            <person name="Zhang B."/>
            <person name="An J."/>
            <person name="Wang J.J."/>
            <person name="Tian J."/>
            <person name="Jiang L."/>
            <person name="Chen Y.H."/>
            <person name="Huang S.X."/>
            <person name="Yin M."/>
            <person name="Zhang J."/>
            <person name="Gao A.L."/>
            <person name="Liu C.X."/>
            <person name="Zhu Z.X."/>
            <person name="Xiang W.S."/>
        </authorList>
    </citation>
    <scope>NUCLEOTIDE SEQUENCE [LARGE SCALE GENOMIC DNA]</scope>
    <source>
        <strain evidence="2 3">BCW-1</strain>
    </source>
</reference>
<dbReference type="InterPro" id="IPR041542">
    <property type="entry name" value="GH43_C2"/>
</dbReference>
<evidence type="ECO:0000313" key="2">
    <source>
        <dbReference type="EMBL" id="ADI12894.1"/>
    </source>
</evidence>
<proteinExistence type="predicted"/>
<accession>D7CBL7</accession>
<evidence type="ECO:0000313" key="3">
    <source>
        <dbReference type="Proteomes" id="UP000000377"/>
    </source>
</evidence>
<dbReference type="AlphaFoldDB" id="D7CBL7"/>
<dbReference type="InterPro" id="IPR013320">
    <property type="entry name" value="ConA-like_dom_sf"/>
</dbReference>
<dbReference type="PATRIC" id="fig|749414.3.peg.10060"/>
<feature type="domain" description="Beta-xylosidase C-terminal Concanavalin A-like" evidence="1">
    <location>
        <begin position="6"/>
        <end position="93"/>
    </location>
</feature>
<keyword evidence="2" id="KW-0378">Hydrolase</keyword>
<dbReference type="KEGG" id="sbh:SBI_09776"/>
<dbReference type="GO" id="GO:0016787">
    <property type="term" value="F:hydrolase activity"/>
    <property type="evidence" value="ECO:0007669"/>
    <property type="project" value="UniProtKB-KW"/>
</dbReference>
<dbReference type="SUPFAM" id="SSF49899">
    <property type="entry name" value="Concanavalin A-like lectins/glucanases"/>
    <property type="match status" value="1"/>
</dbReference>
<dbReference type="eggNOG" id="COG3507">
    <property type="taxonomic scope" value="Bacteria"/>
</dbReference>
<organism evidence="2 3">
    <name type="scientific">Streptomyces bingchenggensis (strain BCW-1)</name>
    <dbReference type="NCBI Taxonomy" id="749414"/>
    <lineage>
        <taxon>Bacteria</taxon>
        <taxon>Bacillati</taxon>
        <taxon>Actinomycetota</taxon>
        <taxon>Actinomycetes</taxon>
        <taxon>Kitasatosporales</taxon>
        <taxon>Streptomycetaceae</taxon>
        <taxon>Streptomyces</taxon>
    </lineage>
</organism>
<sequence>MAHPVTVPLEAGHPIVLRAVLDGPSLCLSYDTGDGAHSLPLTLDATVLSDEHADEFHDGQLRVLGFTGAMLGLWVQDLDGAGVHADFAYATYEEWADGTVLR</sequence>
<protein>
    <submittedName>
        <fullName evidence="2">Putative glycosyl hydrolase</fullName>
    </submittedName>
</protein>
<gene>
    <name evidence="2" type="ordered locus">SBI_09776</name>
</gene>
<evidence type="ECO:0000259" key="1">
    <source>
        <dbReference type="Pfam" id="PF17851"/>
    </source>
</evidence>
<dbReference type="EMBL" id="CP002047">
    <property type="protein sequence ID" value="ADI12894.1"/>
    <property type="molecule type" value="Genomic_DNA"/>
</dbReference>
<dbReference type="HOGENOM" id="CLU_2275772_0_0_11"/>
<name>D7CBL7_STRBB</name>
<dbReference type="Pfam" id="PF17851">
    <property type="entry name" value="GH43_C2"/>
    <property type="match status" value="1"/>
</dbReference>
<dbReference type="Proteomes" id="UP000000377">
    <property type="component" value="Chromosome"/>
</dbReference>